<feature type="transmembrane region" description="Helical" evidence="9">
    <location>
        <begin position="33"/>
        <end position="53"/>
    </location>
</feature>
<feature type="transmembrane region" description="Helical" evidence="9">
    <location>
        <begin position="153"/>
        <end position="177"/>
    </location>
</feature>
<comment type="similarity">
    <text evidence="2">Belongs to the monovalent cation:proton antiporter 2 (CPA2) transporter (TC 2.A.37) family.</text>
</comment>
<dbReference type="InterPro" id="IPR006153">
    <property type="entry name" value="Cation/H_exchanger_TM"/>
</dbReference>
<evidence type="ECO:0000256" key="8">
    <source>
        <dbReference type="ARBA" id="ARBA00023136"/>
    </source>
</evidence>
<evidence type="ECO:0000256" key="7">
    <source>
        <dbReference type="ARBA" id="ARBA00023065"/>
    </source>
</evidence>
<keyword evidence="6 9" id="KW-1133">Transmembrane helix</keyword>
<evidence type="ECO:0000256" key="1">
    <source>
        <dbReference type="ARBA" id="ARBA00004141"/>
    </source>
</evidence>
<evidence type="ECO:0000256" key="5">
    <source>
        <dbReference type="ARBA" id="ARBA00022692"/>
    </source>
</evidence>
<reference evidence="12 13" key="1">
    <citation type="submission" date="2023-01" db="EMBL/GenBank/DDBJ databases">
        <title>Novel diversity within Roseofilum (Cyanobacteria; Desertifilaceae) from marine benthic mats with descriptions of four novel species.</title>
        <authorList>
            <person name="Wang Y."/>
            <person name="Berthold D.E."/>
            <person name="Hu J."/>
            <person name="Lefler F.W."/>
            <person name="Laughinghouse H.D. IV."/>
        </authorList>
    </citation>
    <scope>NUCLEOTIDE SEQUENCE [LARGE SCALE GENOMIC DNA]</scope>
    <source>
        <strain evidence="12 13">BLCC-M154</strain>
    </source>
</reference>
<evidence type="ECO:0000256" key="4">
    <source>
        <dbReference type="ARBA" id="ARBA00022449"/>
    </source>
</evidence>
<dbReference type="SUPFAM" id="SSF52402">
    <property type="entry name" value="Adenine nucleotide alpha hydrolases-like"/>
    <property type="match status" value="2"/>
</dbReference>
<feature type="transmembrane region" description="Helical" evidence="9">
    <location>
        <begin position="223"/>
        <end position="240"/>
    </location>
</feature>
<evidence type="ECO:0000259" key="11">
    <source>
        <dbReference type="Pfam" id="PF00999"/>
    </source>
</evidence>
<dbReference type="Proteomes" id="UP001235303">
    <property type="component" value="Unassembled WGS sequence"/>
</dbReference>
<proteinExistence type="inferred from homology"/>
<keyword evidence="7" id="KW-0406">Ion transport</keyword>
<evidence type="ECO:0000256" key="9">
    <source>
        <dbReference type="SAM" id="Phobius"/>
    </source>
</evidence>
<name>A0ABT7ANS7_9CYAN</name>
<organism evidence="12 13">
    <name type="scientific">Roseofilum acuticapitatum BLCC-M154</name>
    <dbReference type="NCBI Taxonomy" id="3022444"/>
    <lineage>
        <taxon>Bacteria</taxon>
        <taxon>Bacillati</taxon>
        <taxon>Cyanobacteriota</taxon>
        <taxon>Cyanophyceae</taxon>
        <taxon>Desertifilales</taxon>
        <taxon>Desertifilaceae</taxon>
        <taxon>Roseofilum</taxon>
        <taxon>Roseofilum acuticapitatum</taxon>
    </lineage>
</organism>
<feature type="transmembrane region" description="Helical" evidence="9">
    <location>
        <begin position="302"/>
        <end position="322"/>
    </location>
</feature>
<dbReference type="EMBL" id="JAQOSP010000024">
    <property type="protein sequence ID" value="MDJ1168540.1"/>
    <property type="molecule type" value="Genomic_DNA"/>
</dbReference>
<dbReference type="RefSeq" id="WP_283752303.1">
    <property type="nucleotide sequence ID" value="NZ_JAQOSP010000024.1"/>
</dbReference>
<evidence type="ECO:0000313" key="12">
    <source>
        <dbReference type="EMBL" id="MDJ1168540.1"/>
    </source>
</evidence>
<feature type="domain" description="UspA" evidence="10">
    <location>
        <begin position="417"/>
        <end position="547"/>
    </location>
</feature>
<dbReference type="Pfam" id="PF00582">
    <property type="entry name" value="Usp"/>
    <property type="match status" value="1"/>
</dbReference>
<dbReference type="InterPro" id="IPR038770">
    <property type="entry name" value="Na+/solute_symporter_sf"/>
</dbReference>
<feature type="transmembrane region" description="Helical" evidence="9">
    <location>
        <begin position="364"/>
        <end position="383"/>
    </location>
</feature>
<keyword evidence="13" id="KW-1185">Reference proteome</keyword>
<feature type="transmembrane region" description="Helical" evidence="9">
    <location>
        <begin position="65"/>
        <end position="82"/>
    </location>
</feature>
<feature type="domain" description="Cation/H+ exchanger transmembrane" evidence="11">
    <location>
        <begin position="22"/>
        <end position="382"/>
    </location>
</feature>
<gene>
    <name evidence="12" type="ORF">PMG71_03760</name>
</gene>
<comment type="subcellular location">
    <subcellularLocation>
        <location evidence="1">Membrane</location>
        <topology evidence="1">Multi-pass membrane protein</topology>
    </subcellularLocation>
</comment>
<keyword evidence="8 9" id="KW-0472">Membrane</keyword>
<dbReference type="Pfam" id="PF00999">
    <property type="entry name" value="Na_H_Exchanger"/>
    <property type="match status" value="1"/>
</dbReference>
<feature type="transmembrane region" description="Helical" evidence="9">
    <location>
        <begin position="122"/>
        <end position="141"/>
    </location>
</feature>
<feature type="transmembrane region" description="Helical" evidence="9">
    <location>
        <begin position="94"/>
        <end position="116"/>
    </location>
</feature>
<keyword evidence="3" id="KW-0813">Transport</keyword>
<dbReference type="InterPro" id="IPR006016">
    <property type="entry name" value="UspA"/>
</dbReference>
<evidence type="ECO:0000259" key="10">
    <source>
        <dbReference type="Pfam" id="PF00582"/>
    </source>
</evidence>
<feature type="transmembrane region" description="Helical" evidence="9">
    <location>
        <begin position="271"/>
        <end position="290"/>
    </location>
</feature>
<dbReference type="PANTHER" id="PTHR43562">
    <property type="entry name" value="NAPA-TYPE SODIUM/HYDROGEN ANTIPORTER"/>
    <property type="match status" value="1"/>
</dbReference>
<dbReference type="Gene3D" id="1.20.1530.20">
    <property type="match status" value="1"/>
</dbReference>
<sequence length="684" mass="74091">MQHLPTWVAANPIASFTLLLFASLTVPPLVERLKLPGLVGLLLAGVILGPYGLQLLNPETETVKLLSDIGKIYLMFVAGLEIDRAAFRETRNRSLKFGLTTFLVPLIAGTLVGQVFGFGLNASLLIGSLLASHTLLAYPLIQQFGVVRNPAIAVTVGATIFTDVSALLVLAICVSIHQGQFSWVGLILQLVSLAIYAAAVLIGLDRLGREYFQRTGNEEGNQFLFVLLSLFLASVGTQVIQIENIVGAFLAGLAVSDVLGHGPVKEKVEFVGAVLFIPFFFVCMGLLIDIQTFLYTLGNEPMLAIAIVGSLIGSKFIAAWIVKGVDRYTWIETLTMWSLSLPQVAATLAAALVGFQVGLLTEPVFNSVIVLMLVTAILGPVLTERFAKQLMISGDGATSKDLQRSNNRFSTDRPLAILVPVNNPATEPNLMTMAGLLVQQQGGRVMPLAIAQTSSTLNDPRFLESLSRKRSVLQQAAEHSLNLGVETQPLLRIDLDIALGICHAAKEQEADLVLMGYGDITTLQARLLGNIIDQVFQSSPSPVAVMRLLAAPKLLSRILVFIWDISPHTLKLIAFAQSIATANQGNITLKYLISASTPPEKQGEFELQLRQHLVFGLEEEYHQIEIEAIVNTHPATVILETAHNFDLIILNAKDIHPGKGLILNDWATPIIQGLDCSMILFSNP</sequence>
<protein>
    <submittedName>
        <fullName evidence="12">Cation:proton antiporter</fullName>
    </submittedName>
</protein>
<dbReference type="Gene3D" id="3.40.50.12370">
    <property type="match status" value="1"/>
</dbReference>
<evidence type="ECO:0000256" key="6">
    <source>
        <dbReference type="ARBA" id="ARBA00022989"/>
    </source>
</evidence>
<feature type="transmembrane region" description="Helical" evidence="9">
    <location>
        <begin position="6"/>
        <end position="26"/>
    </location>
</feature>
<evidence type="ECO:0000313" key="13">
    <source>
        <dbReference type="Proteomes" id="UP001235303"/>
    </source>
</evidence>
<feature type="transmembrane region" description="Helical" evidence="9">
    <location>
        <begin position="183"/>
        <end position="202"/>
    </location>
</feature>
<keyword evidence="5 9" id="KW-0812">Transmembrane</keyword>
<evidence type="ECO:0000256" key="3">
    <source>
        <dbReference type="ARBA" id="ARBA00022448"/>
    </source>
</evidence>
<keyword evidence="4" id="KW-0050">Antiport</keyword>
<comment type="caution">
    <text evidence="12">The sequence shown here is derived from an EMBL/GenBank/DDBJ whole genome shotgun (WGS) entry which is preliminary data.</text>
</comment>
<dbReference type="PANTHER" id="PTHR43562:SF4">
    <property type="entry name" value="NA(+)_H(+) ANTIPORTER NHAS5"/>
    <property type="match status" value="1"/>
</dbReference>
<evidence type="ECO:0000256" key="2">
    <source>
        <dbReference type="ARBA" id="ARBA00005551"/>
    </source>
</evidence>
<feature type="transmembrane region" description="Helical" evidence="9">
    <location>
        <begin position="334"/>
        <end position="358"/>
    </location>
</feature>
<accession>A0ABT7ANS7</accession>